<reference evidence="3" key="1">
    <citation type="submission" date="2017-09" db="EMBL/GenBank/DDBJ databases">
        <title>Genome evolution observed in wild isolates of Caulobacter crescentus.</title>
        <authorList>
            <person name="Ely B."/>
            <person name="Wilson K."/>
            <person name="Scott D."/>
        </authorList>
    </citation>
    <scope>NUCLEOTIDE SEQUENCE [LARGE SCALE GENOMIC DNA]</scope>
    <source>
        <strain evidence="3">CB13b1a</strain>
    </source>
</reference>
<dbReference type="InterPro" id="IPR029060">
    <property type="entry name" value="PIN-like_dom_sf"/>
</dbReference>
<dbReference type="Pfam" id="PF01850">
    <property type="entry name" value="PIN"/>
    <property type="match status" value="1"/>
</dbReference>
<dbReference type="AlphaFoldDB" id="A0A290MLE1"/>
<gene>
    <name evidence="2" type="ORF">CA606_11350</name>
</gene>
<dbReference type="InterPro" id="IPR002716">
    <property type="entry name" value="PIN_dom"/>
</dbReference>
<organism evidence="2 3">
    <name type="scientific">Caulobacter vibrioides</name>
    <name type="common">Caulobacter crescentus</name>
    <dbReference type="NCBI Taxonomy" id="155892"/>
    <lineage>
        <taxon>Bacteria</taxon>
        <taxon>Pseudomonadati</taxon>
        <taxon>Pseudomonadota</taxon>
        <taxon>Alphaproteobacteria</taxon>
        <taxon>Caulobacterales</taxon>
        <taxon>Caulobacteraceae</taxon>
        <taxon>Caulobacter</taxon>
    </lineage>
</organism>
<sequence>MMTEYVLDSSAILAVSNNEIGAEQAAAALFASKVCSVNLAEVVTKFVEGGAPFDLARRQVEDLALTVIDFDRELAIQAGLLRKTTSHRGLSLGDRACLALAIREKRPVLTADTAWSDLDLPVQVVLIR</sequence>
<protein>
    <submittedName>
        <fullName evidence="2">PIN domain-containing protein</fullName>
    </submittedName>
</protein>
<proteinExistence type="predicted"/>
<accession>A0A290MLE1</accession>
<dbReference type="RefSeq" id="WP_096052277.1">
    <property type="nucleotide sequence ID" value="NZ_CP023315.3"/>
</dbReference>
<dbReference type="EMBL" id="CP023315">
    <property type="protein sequence ID" value="ATC32877.1"/>
    <property type="molecule type" value="Genomic_DNA"/>
</dbReference>
<dbReference type="CDD" id="cd18682">
    <property type="entry name" value="PIN_VapC-like"/>
    <property type="match status" value="1"/>
</dbReference>
<dbReference type="Proteomes" id="UP000217311">
    <property type="component" value="Chromosome"/>
</dbReference>
<name>A0A290MLE1_CAUVI</name>
<dbReference type="SUPFAM" id="SSF88723">
    <property type="entry name" value="PIN domain-like"/>
    <property type="match status" value="1"/>
</dbReference>
<dbReference type="Gene3D" id="3.40.50.1010">
    <property type="entry name" value="5'-nuclease"/>
    <property type="match status" value="1"/>
</dbReference>
<evidence type="ECO:0000313" key="3">
    <source>
        <dbReference type="Proteomes" id="UP000217311"/>
    </source>
</evidence>
<feature type="domain" description="PIN" evidence="1">
    <location>
        <begin position="5"/>
        <end position="119"/>
    </location>
</feature>
<evidence type="ECO:0000259" key="1">
    <source>
        <dbReference type="Pfam" id="PF01850"/>
    </source>
</evidence>
<evidence type="ECO:0000313" key="2">
    <source>
        <dbReference type="EMBL" id="ATC32877.1"/>
    </source>
</evidence>